<dbReference type="InterPro" id="IPR050312">
    <property type="entry name" value="IolE/XylAMocC-like"/>
</dbReference>
<reference evidence="1" key="2">
    <citation type="submission" date="2021-02" db="EMBL/GenBank/DDBJ databases">
        <title>Aspergillus luchuensis mut. kawachii IFO 4304 genome sequence.</title>
        <authorList>
            <person name="Mori K."/>
            <person name="Kadooka C."/>
            <person name="Goto M."/>
            <person name="Futagami T."/>
        </authorList>
    </citation>
    <scope>NUCLEOTIDE SEQUENCE</scope>
    <source>
        <strain evidence="1">IFO 4308</strain>
    </source>
</reference>
<dbReference type="PANTHER" id="PTHR12110">
    <property type="entry name" value="HYDROXYPYRUVATE ISOMERASE"/>
    <property type="match status" value="1"/>
</dbReference>
<evidence type="ECO:0000313" key="1">
    <source>
        <dbReference type="EMBL" id="BCS03636.1"/>
    </source>
</evidence>
<proteinExistence type="predicted"/>
<dbReference type="AlphaFoldDB" id="A0A7R7WIV0"/>
<dbReference type="Gene3D" id="3.20.20.150">
    <property type="entry name" value="Divalent-metal-dependent TIM barrel enzymes"/>
    <property type="match status" value="1"/>
</dbReference>
<organism evidence="1 2">
    <name type="scientific">Aspergillus kawachii</name>
    <name type="common">White koji mold</name>
    <name type="synonym">Aspergillus awamori var. kawachi</name>
    <dbReference type="NCBI Taxonomy" id="1069201"/>
    <lineage>
        <taxon>Eukaryota</taxon>
        <taxon>Fungi</taxon>
        <taxon>Dikarya</taxon>
        <taxon>Ascomycota</taxon>
        <taxon>Pezizomycotina</taxon>
        <taxon>Eurotiomycetes</taxon>
        <taxon>Eurotiomycetidae</taxon>
        <taxon>Eurotiales</taxon>
        <taxon>Aspergillaceae</taxon>
        <taxon>Aspergillus</taxon>
        <taxon>Aspergillus subgen. Circumdati</taxon>
    </lineage>
</organism>
<accession>A0A7R7WIV0</accession>
<name>A0A7R7WIV0_ASPKA</name>
<dbReference type="RefSeq" id="XP_041547398.1">
    <property type="nucleotide sequence ID" value="XM_041683104.1"/>
</dbReference>
<dbReference type="InterPro" id="IPR036237">
    <property type="entry name" value="Xyl_isomerase-like_sf"/>
</dbReference>
<dbReference type="Proteomes" id="UP000661280">
    <property type="component" value="Chromosome 7"/>
</dbReference>
<sequence length="138" mass="15205">MFYNPLAITASSLDLHPSHSLPERIRAAASASSLAIETVYQELEEYALSHTPPTYTMLLEPSPIYNFEGHELPLEERLARARNWLEIAACLKAKYLQVPSQFDTGNSSGDWTRMVGDLQALSDLAASYSVGIAYEAVA</sequence>
<dbReference type="KEGG" id="aluc:AKAW2_70514S"/>
<dbReference type="OrthoDB" id="5360893at2759"/>
<keyword evidence="2" id="KW-1185">Reference proteome</keyword>
<dbReference type="EMBL" id="AP024431">
    <property type="protein sequence ID" value="BCS03636.1"/>
    <property type="molecule type" value="Genomic_DNA"/>
</dbReference>
<evidence type="ECO:0000313" key="2">
    <source>
        <dbReference type="Proteomes" id="UP000661280"/>
    </source>
</evidence>
<dbReference type="SUPFAM" id="SSF51658">
    <property type="entry name" value="Xylose isomerase-like"/>
    <property type="match status" value="1"/>
</dbReference>
<dbReference type="GeneID" id="64964957"/>
<protein>
    <submittedName>
        <fullName evidence="1">Uncharacterized protein</fullName>
    </submittedName>
</protein>
<gene>
    <name evidence="1" type="ORF">AKAW2_70514S</name>
</gene>
<dbReference type="PANTHER" id="PTHR12110:SF38">
    <property type="entry name" value="DIOXYGENASE, PUTATIVE (AFU_ORTHOLOGUE AFUA_6G00240)-RELATED"/>
    <property type="match status" value="1"/>
</dbReference>
<reference evidence="1" key="1">
    <citation type="submission" date="2021-01" db="EMBL/GenBank/DDBJ databases">
        <authorList>
            <consortium name="Aspergillus luchuensis mut. kawachii IFO 4304 genome sequencing consortium"/>
            <person name="Kazuki M."/>
            <person name="Futagami T."/>
        </authorList>
    </citation>
    <scope>NUCLEOTIDE SEQUENCE</scope>
    <source>
        <strain evidence="1">IFO 4308</strain>
    </source>
</reference>